<reference evidence="1" key="1">
    <citation type="journal article" date="2015" name="Nature">
        <title>Complex archaea that bridge the gap between prokaryotes and eukaryotes.</title>
        <authorList>
            <person name="Spang A."/>
            <person name="Saw J.H."/>
            <person name="Jorgensen S.L."/>
            <person name="Zaremba-Niedzwiedzka K."/>
            <person name="Martijn J."/>
            <person name="Lind A.E."/>
            <person name="van Eijk R."/>
            <person name="Schleper C."/>
            <person name="Guy L."/>
            <person name="Ettema T.J."/>
        </authorList>
    </citation>
    <scope>NUCLEOTIDE SEQUENCE</scope>
</reference>
<evidence type="ECO:0000313" key="1">
    <source>
        <dbReference type="EMBL" id="KKK59392.1"/>
    </source>
</evidence>
<evidence type="ECO:0008006" key="2">
    <source>
        <dbReference type="Google" id="ProtNLM"/>
    </source>
</evidence>
<name>A0A0F8WR58_9ZZZZ</name>
<dbReference type="AlphaFoldDB" id="A0A0F8WR58"/>
<dbReference type="InterPro" id="IPR001646">
    <property type="entry name" value="5peptide_repeat"/>
</dbReference>
<dbReference type="Pfam" id="PF00805">
    <property type="entry name" value="Pentapeptide"/>
    <property type="match status" value="1"/>
</dbReference>
<protein>
    <recommendedName>
        <fullName evidence="2">Pentapeptide repeat-containing protein</fullName>
    </recommendedName>
</protein>
<dbReference type="Gene3D" id="2.160.20.80">
    <property type="entry name" value="E3 ubiquitin-protein ligase SopA"/>
    <property type="match status" value="1"/>
</dbReference>
<accession>A0A0F8WR58</accession>
<dbReference type="EMBL" id="LAZR01063500">
    <property type="protein sequence ID" value="KKK59392.1"/>
    <property type="molecule type" value="Genomic_DNA"/>
</dbReference>
<dbReference type="SUPFAM" id="SSF141571">
    <property type="entry name" value="Pentapeptide repeat-like"/>
    <property type="match status" value="1"/>
</dbReference>
<gene>
    <name evidence="1" type="ORF">LCGC14_3034840</name>
</gene>
<feature type="non-terminal residue" evidence="1">
    <location>
        <position position="55"/>
    </location>
</feature>
<comment type="caution">
    <text evidence="1">The sequence shown here is derived from an EMBL/GenBank/DDBJ whole genome shotgun (WGS) entry which is preliminary data.</text>
</comment>
<proteinExistence type="predicted"/>
<organism evidence="1">
    <name type="scientific">marine sediment metagenome</name>
    <dbReference type="NCBI Taxonomy" id="412755"/>
    <lineage>
        <taxon>unclassified sequences</taxon>
        <taxon>metagenomes</taxon>
        <taxon>ecological metagenomes</taxon>
    </lineage>
</organism>
<sequence>MIEIKSRIGKLIVEYDVKNIEEAVELAVSKNINLSGANLSGTNLSGADLSGANLH</sequence>